<comment type="caution">
    <text evidence="2">The sequence shown here is derived from an EMBL/GenBank/DDBJ whole genome shotgun (WGS) entry which is preliminary data.</text>
</comment>
<dbReference type="RefSeq" id="WP_340330132.1">
    <property type="nucleotide sequence ID" value="NZ_JAZHOF010000005.1"/>
</dbReference>
<keyword evidence="3" id="KW-1185">Reference proteome</keyword>
<evidence type="ECO:0000313" key="3">
    <source>
        <dbReference type="Proteomes" id="UP001378188"/>
    </source>
</evidence>
<dbReference type="GO" id="GO:0006171">
    <property type="term" value="P:cAMP biosynthetic process"/>
    <property type="evidence" value="ECO:0007669"/>
    <property type="project" value="TreeGrafter"/>
</dbReference>
<dbReference type="PROSITE" id="PS50125">
    <property type="entry name" value="GUANYLATE_CYCLASE_2"/>
    <property type="match status" value="1"/>
</dbReference>
<dbReference type="SUPFAM" id="SSF55073">
    <property type="entry name" value="Nucleotide cyclase"/>
    <property type="match status" value="1"/>
</dbReference>
<name>A0AAW9RF86_9HYPH</name>
<dbReference type="EC" id="4.6.1.-" evidence="2"/>
<dbReference type="InterPro" id="IPR001054">
    <property type="entry name" value="A/G_cyclase"/>
</dbReference>
<proteinExistence type="predicted"/>
<dbReference type="SMART" id="SM00044">
    <property type="entry name" value="CYCc"/>
    <property type="match status" value="1"/>
</dbReference>
<dbReference type="GO" id="GO:0035556">
    <property type="term" value="P:intracellular signal transduction"/>
    <property type="evidence" value="ECO:0007669"/>
    <property type="project" value="InterPro"/>
</dbReference>
<dbReference type="Gene3D" id="3.30.70.1230">
    <property type="entry name" value="Nucleotide cyclase"/>
    <property type="match status" value="1"/>
</dbReference>
<keyword evidence="2" id="KW-0456">Lyase</keyword>
<evidence type="ECO:0000259" key="1">
    <source>
        <dbReference type="PROSITE" id="PS50125"/>
    </source>
</evidence>
<dbReference type="AlphaFoldDB" id="A0AAW9RF86"/>
<evidence type="ECO:0000313" key="2">
    <source>
        <dbReference type="EMBL" id="MEJ8572429.1"/>
    </source>
</evidence>
<organism evidence="2 3">
    <name type="scientific">Microbaculum marinum</name>
    <dbReference type="NCBI Taxonomy" id="1764581"/>
    <lineage>
        <taxon>Bacteria</taxon>
        <taxon>Pseudomonadati</taxon>
        <taxon>Pseudomonadota</taxon>
        <taxon>Alphaproteobacteria</taxon>
        <taxon>Hyphomicrobiales</taxon>
        <taxon>Tepidamorphaceae</taxon>
        <taxon>Microbaculum</taxon>
    </lineage>
</organism>
<dbReference type="EMBL" id="JAZHOF010000005">
    <property type="protein sequence ID" value="MEJ8572429.1"/>
    <property type="molecule type" value="Genomic_DNA"/>
</dbReference>
<gene>
    <name evidence="2" type="ORF">V3328_13140</name>
</gene>
<dbReference type="InterPro" id="IPR050697">
    <property type="entry name" value="Adenylyl/Guanylyl_Cyclase_3/4"/>
</dbReference>
<dbReference type="CDD" id="cd07302">
    <property type="entry name" value="CHD"/>
    <property type="match status" value="1"/>
</dbReference>
<accession>A0AAW9RF86</accession>
<dbReference type="InterPro" id="IPR029787">
    <property type="entry name" value="Nucleotide_cyclase"/>
</dbReference>
<sequence>MTTDTPPSAARNAAALFPTTAETRPVTRDLRDWVLDKGHMSADLGEFIGGLAGKLVVAGIPVYRITSGIPILHPLIRAETAIWMEGAGISWRQFPQSLSSEKMYTNSPLYHVYKSGKTVRVAVKPEPEPGEFGILADLRAEGATDYVAFPLTYSDSTNKSLTLATRHPNGFSDAHIDIMESILKPIALVFEIHTQRRSAVTLLGTYLGRSTAPRVLAGEILRGDGQQIEAIIWFSDLRGFTDLSAKFTPRELVDVLDFYFESMTDAVEAHGGEVLKFIGDAVLAIFTFTNESEARKAATDALQAAHEAVDSLSRISDATFSACVKSLSVGISLHMGAVFYGNVGGRERLDFTVIGEAVNIGSRINELTRDLGHTILASEDFVEYAEAAFAEVGTYPLRGVRQPQRVFHPELPTTDAGLTLPAPEQTVATQRAALQGAAAQSVISAP</sequence>
<reference evidence="2 3" key="1">
    <citation type="submission" date="2024-02" db="EMBL/GenBank/DDBJ databases">
        <title>Genome analysis and characterization of Microbaculum marinisediminis sp. nov., isolated from marine sediment.</title>
        <authorList>
            <person name="Du Z.-J."/>
            <person name="Ye Y.-Q."/>
            <person name="Zhang Z.-R."/>
            <person name="Yuan S.-M."/>
            <person name="Zhang X.-Y."/>
        </authorList>
    </citation>
    <scope>NUCLEOTIDE SEQUENCE [LARGE SCALE GENOMIC DNA]</scope>
    <source>
        <strain evidence="2 3">SDUM1044001</strain>
    </source>
</reference>
<feature type="domain" description="Guanylate cyclase" evidence="1">
    <location>
        <begin position="231"/>
        <end position="365"/>
    </location>
</feature>
<dbReference type="Pfam" id="PF00211">
    <property type="entry name" value="Guanylate_cyc"/>
    <property type="match status" value="1"/>
</dbReference>
<protein>
    <submittedName>
        <fullName evidence="2">Adenylate/guanylate cyclase domain-containing protein</fullName>
        <ecNumber evidence="2">4.6.1.-</ecNumber>
    </submittedName>
</protein>
<dbReference type="GO" id="GO:0004016">
    <property type="term" value="F:adenylate cyclase activity"/>
    <property type="evidence" value="ECO:0007669"/>
    <property type="project" value="UniProtKB-ARBA"/>
</dbReference>
<dbReference type="PANTHER" id="PTHR43081:SF11">
    <property type="entry name" value="BLR2264 PROTEIN"/>
    <property type="match status" value="1"/>
</dbReference>
<dbReference type="Proteomes" id="UP001378188">
    <property type="component" value="Unassembled WGS sequence"/>
</dbReference>
<dbReference type="PANTHER" id="PTHR43081">
    <property type="entry name" value="ADENYLATE CYCLASE, TERMINAL-DIFFERENTIATION SPECIFIC-RELATED"/>
    <property type="match status" value="1"/>
</dbReference>